<keyword evidence="2" id="KW-0732">Signal</keyword>
<sequence>MHALYLSLLLPTTVLASFNLLTLPDSAGSLPEVPTGTTPNPSCISAYNATIDCDASVITNNFSDPQKPTSSELDKICTSTCLTSLRKWVRGGEGCAGEEFLNYFGLLDENFFDEDMGRNATATDVWQYYITVAYHSKCLVDSTTKTYCLLNPSSSGFAQPALLNTSNPSALCKENSCGTQSAYLFSPIKTIYKYDPTNITESRDREGSNGDLPMLNLEEACPDIDTSKYPLREEDVTAEMLKSGNTGGGDKPNAAVGVTISSTNLMVAVVVAFVGFLTL</sequence>
<evidence type="ECO:0000313" key="4">
    <source>
        <dbReference type="Proteomes" id="UP001307849"/>
    </source>
</evidence>
<dbReference type="EMBL" id="JAVHJM010000002">
    <property type="protein sequence ID" value="KAK6518707.1"/>
    <property type="molecule type" value="Genomic_DNA"/>
</dbReference>
<keyword evidence="4" id="KW-1185">Reference proteome</keyword>
<keyword evidence="1" id="KW-0812">Transmembrane</keyword>
<evidence type="ECO:0000313" key="3">
    <source>
        <dbReference type="EMBL" id="KAK6518707.1"/>
    </source>
</evidence>
<name>A0AAN8NXC3_9PEZI</name>
<evidence type="ECO:0000256" key="2">
    <source>
        <dbReference type="SAM" id="SignalP"/>
    </source>
</evidence>
<dbReference type="Proteomes" id="UP001307849">
    <property type="component" value="Unassembled WGS sequence"/>
</dbReference>
<organism evidence="3 4">
    <name type="scientific">Arthrobotrys conoides</name>
    <dbReference type="NCBI Taxonomy" id="74498"/>
    <lineage>
        <taxon>Eukaryota</taxon>
        <taxon>Fungi</taxon>
        <taxon>Dikarya</taxon>
        <taxon>Ascomycota</taxon>
        <taxon>Pezizomycotina</taxon>
        <taxon>Orbiliomycetes</taxon>
        <taxon>Orbiliales</taxon>
        <taxon>Orbiliaceae</taxon>
        <taxon>Arthrobotrys</taxon>
    </lineage>
</organism>
<feature type="signal peptide" evidence="2">
    <location>
        <begin position="1"/>
        <end position="16"/>
    </location>
</feature>
<protein>
    <submittedName>
        <fullName evidence="3">Uncharacterized protein</fullName>
    </submittedName>
</protein>
<proteinExistence type="predicted"/>
<keyword evidence="1" id="KW-0472">Membrane</keyword>
<gene>
    <name evidence="3" type="ORF">TWF506_005845</name>
</gene>
<reference evidence="3 4" key="1">
    <citation type="submission" date="2019-10" db="EMBL/GenBank/DDBJ databases">
        <authorList>
            <person name="Palmer J.M."/>
        </authorList>
    </citation>
    <scope>NUCLEOTIDE SEQUENCE [LARGE SCALE GENOMIC DNA]</scope>
    <source>
        <strain evidence="3 4">TWF506</strain>
    </source>
</reference>
<feature type="chain" id="PRO_5042819380" evidence="2">
    <location>
        <begin position="17"/>
        <end position="279"/>
    </location>
</feature>
<accession>A0AAN8NXC3</accession>
<feature type="transmembrane region" description="Helical" evidence="1">
    <location>
        <begin position="254"/>
        <end position="277"/>
    </location>
</feature>
<comment type="caution">
    <text evidence="3">The sequence shown here is derived from an EMBL/GenBank/DDBJ whole genome shotgun (WGS) entry which is preliminary data.</text>
</comment>
<evidence type="ECO:0000256" key="1">
    <source>
        <dbReference type="SAM" id="Phobius"/>
    </source>
</evidence>
<dbReference type="AlphaFoldDB" id="A0AAN8NXC3"/>
<keyword evidence="1" id="KW-1133">Transmembrane helix</keyword>